<keyword evidence="1" id="KW-0732">Signal</keyword>
<gene>
    <name evidence="2" type="ORF">HERILL_LOCUS8603</name>
</gene>
<evidence type="ECO:0000313" key="3">
    <source>
        <dbReference type="Proteomes" id="UP000594454"/>
    </source>
</evidence>
<dbReference type="AlphaFoldDB" id="A0A7R8USL0"/>
<keyword evidence="3" id="KW-1185">Reference proteome</keyword>
<name>A0A7R8USL0_HERIL</name>
<evidence type="ECO:0000256" key="1">
    <source>
        <dbReference type="SAM" id="SignalP"/>
    </source>
</evidence>
<dbReference type="InParanoid" id="A0A7R8USL0"/>
<organism evidence="2 3">
    <name type="scientific">Hermetia illucens</name>
    <name type="common">Black soldier fly</name>
    <dbReference type="NCBI Taxonomy" id="343691"/>
    <lineage>
        <taxon>Eukaryota</taxon>
        <taxon>Metazoa</taxon>
        <taxon>Ecdysozoa</taxon>
        <taxon>Arthropoda</taxon>
        <taxon>Hexapoda</taxon>
        <taxon>Insecta</taxon>
        <taxon>Pterygota</taxon>
        <taxon>Neoptera</taxon>
        <taxon>Endopterygota</taxon>
        <taxon>Diptera</taxon>
        <taxon>Brachycera</taxon>
        <taxon>Stratiomyomorpha</taxon>
        <taxon>Stratiomyidae</taxon>
        <taxon>Hermetiinae</taxon>
        <taxon>Hermetia</taxon>
    </lineage>
</organism>
<accession>A0A7R8USL0</accession>
<evidence type="ECO:0000313" key="2">
    <source>
        <dbReference type="EMBL" id="CAD7085783.1"/>
    </source>
</evidence>
<reference evidence="2 3" key="1">
    <citation type="submission" date="2020-11" db="EMBL/GenBank/DDBJ databases">
        <authorList>
            <person name="Wallbank WR R."/>
            <person name="Pardo Diaz C."/>
            <person name="Kozak K."/>
            <person name="Martin S."/>
            <person name="Jiggins C."/>
            <person name="Moest M."/>
            <person name="Warren A I."/>
            <person name="Generalovic N T."/>
            <person name="Byers J.R.P. K."/>
            <person name="Montejo-Kovacevich G."/>
            <person name="Yen C E."/>
        </authorList>
    </citation>
    <scope>NUCLEOTIDE SEQUENCE [LARGE SCALE GENOMIC DNA]</scope>
</reference>
<sequence length="89" mass="10063">MAFCYELIAFHCLCVLVVYVEICHYSDPDDGIRTVHDPQVLAHRKHFVSSHINLPWFDVGIACKGTPEEGSCMCYCCKSSLFIGYSKNV</sequence>
<dbReference type="EMBL" id="LR899011">
    <property type="protein sequence ID" value="CAD7085783.1"/>
    <property type="molecule type" value="Genomic_DNA"/>
</dbReference>
<protein>
    <recommendedName>
        <fullName evidence="4">Secreted protein</fullName>
    </recommendedName>
</protein>
<evidence type="ECO:0008006" key="4">
    <source>
        <dbReference type="Google" id="ProtNLM"/>
    </source>
</evidence>
<dbReference type="Proteomes" id="UP000594454">
    <property type="component" value="Chromosome 3"/>
</dbReference>
<feature type="chain" id="PRO_5030957262" description="Secreted protein" evidence="1">
    <location>
        <begin position="26"/>
        <end position="89"/>
    </location>
</feature>
<feature type="signal peptide" evidence="1">
    <location>
        <begin position="1"/>
        <end position="25"/>
    </location>
</feature>
<proteinExistence type="predicted"/>